<dbReference type="EMBL" id="CM010716">
    <property type="protein sequence ID" value="RZC49816.1"/>
    <property type="molecule type" value="Genomic_DNA"/>
</dbReference>
<evidence type="ECO:0000313" key="2">
    <source>
        <dbReference type="EMBL" id="RZC49816.1"/>
    </source>
</evidence>
<gene>
    <name evidence="2" type="ORF">C5167_018247</name>
</gene>
<accession>A0A4Y7INX3</accession>
<evidence type="ECO:0000256" key="1">
    <source>
        <dbReference type="SAM" id="MobiDB-lite"/>
    </source>
</evidence>
<name>A0A4Y7INX3_PAPSO</name>
<evidence type="ECO:0000313" key="3">
    <source>
        <dbReference type="Proteomes" id="UP000316621"/>
    </source>
</evidence>
<organism evidence="2 3">
    <name type="scientific">Papaver somniferum</name>
    <name type="common">Opium poppy</name>
    <dbReference type="NCBI Taxonomy" id="3469"/>
    <lineage>
        <taxon>Eukaryota</taxon>
        <taxon>Viridiplantae</taxon>
        <taxon>Streptophyta</taxon>
        <taxon>Embryophyta</taxon>
        <taxon>Tracheophyta</taxon>
        <taxon>Spermatophyta</taxon>
        <taxon>Magnoliopsida</taxon>
        <taxon>Ranunculales</taxon>
        <taxon>Papaveraceae</taxon>
        <taxon>Papaveroideae</taxon>
        <taxon>Papaver</taxon>
    </lineage>
</organism>
<feature type="compositionally biased region" description="Basic and acidic residues" evidence="1">
    <location>
        <begin position="46"/>
        <end position="55"/>
    </location>
</feature>
<dbReference type="AlphaFoldDB" id="A0A4Y7INX3"/>
<reference evidence="2 3" key="1">
    <citation type="journal article" date="2018" name="Science">
        <title>The opium poppy genome and morphinan production.</title>
        <authorList>
            <person name="Guo L."/>
            <person name="Winzer T."/>
            <person name="Yang X."/>
            <person name="Li Y."/>
            <person name="Ning Z."/>
            <person name="He Z."/>
            <person name="Teodor R."/>
            <person name="Lu Y."/>
            <person name="Bowser T.A."/>
            <person name="Graham I.A."/>
            <person name="Ye K."/>
        </authorList>
    </citation>
    <scope>NUCLEOTIDE SEQUENCE [LARGE SCALE GENOMIC DNA]</scope>
    <source>
        <strain evidence="3">cv. HN1</strain>
        <tissue evidence="2">Leaves</tissue>
    </source>
</reference>
<dbReference type="Gramene" id="RZC49816">
    <property type="protein sequence ID" value="RZC49816"/>
    <property type="gene ID" value="C5167_018247"/>
</dbReference>
<dbReference type="Proteomes" id="UP000316621">
    <property type="component" value="Chromosome 2"/>
</dbReference>
<feature type="region of interest" description="Disordered" evidence="1">
    <location>
        <begin position="43"/>
        <end position="67"/>
    </location>
</feature>
<sequence>MPYIWKMPRKIKVPFSIQMQLKKLPQATNVKLHINRETYSPMSRGFDVHVPENRNDMNGPADDVGNT</sequence>
<protein>
    <submittedName>
        <fullName evidence="2">Uncharacterized protein</fullName>
    </submittedName>
</protein>
<proteinExistence type="predicted"/>
<keyword evidence="3" id="KW-1185">Reference proteome</keyword>